<dbReference type="SMART" id="SM00280">
    <property type="entry name" value="KAZAL"/>
    <property type="match status" value="1"/>
</dbReference>
<dbReference type="Pfam" id="PF00050">
    <property type="entry name" value="Kazal_1"/>
    <property type="match status" value="1"/>
</dbReference>
<dbReference type="InterPro" id="IPR036058">
    <property type="entry name" value="Kazal_dom_sf"/>
</dbReference>
<dbReference type="AlphaFoldDB" id="A0A7R8WUL6"/>
<dbReference type="EMBL" id="OB673399">
    <property type="protein sequence ID" value="CAD7235558.1"/>
    <property type="molecule type" value="Genomic_DNA"/>
</dbReference>
<dbReference type="InterPro" id="IPR002350">
    <property type="entry name" value="Kazal_dom"/>
</dbReference>
<dbReference type="OrthoDB" id="126772at2759"/>
<accession>A0A7R8WUL6</accession>
<protein>
    <submittedName>
        <fullName evidence="2">Uncharacterized protein</fullName>
    </submittedName>
</protein>
<dbReference type="CDD" id="cd00104">
    <property type="entry name" value="KAZAL_FS"/>
    <property type="match status" value="1"/>
</dbReference>
<dbReference type="PROSITE" id="PS51465">
    <property type="entry name" value="KAZAL_2"/>
    <property type="match status" value="1"/>
</dbReference>
<evidence type="ECO:0000313" key="2">
    <source>
        <dbReference type="EMBL" id="CAD7235558.1"/>
    </source>
</evidence>
<gene>
    <name evidence="2" type="ORF">CTOB1V02_LOCUS13373</name>
</gene>
<dbReference type="Gene3D" id="3.30.60.30">
    <property type="match status" value="1"/>
</dbReference>
<feature type="region of interest" description="Disordered" evidence="1">
    <location>
        <begin position="1"/>
        <end position="51"/>
    </location>
</feature>
<evidence type="ECO:0000256" key="1">
    <source>
        <dbReference type="SAM" id="MobiDB-lite"/>
    </source>
</evidence>
<organism evidence="2">
    <name type="scientific">Cyprideis torosa</name>
    <dbReference type="NCBI Taxonomy" id="163714"/>
    <lineage>
        <taxon>Eukaryota</taxon>
        <taxon>Metazoa</taxon>
        <taxon>Ecdysozoa</taxon>
        <taxon>Arthropoda</taxon>
        <taxon>Crustacea</taxon>
        <taxon>Oligostraca</taxon>
        <taxon>Ostracoda</taxon>
        <taxon>Podocopa</taxon>
        <taxon>Podocopida</taxon>
        <taxon>Cytherocopina</taxon>
        <taxon>Cytheroidea</taxon>
        <taxon>Cytherideidae</taxon>
        <taxon>Cyprideis</taxon>
    </lineage>
</organism>
<dbReference type="SUPFAM" id="SSF100895">
    <property type="entry name" value="Kazal-type serine protease inhibitors"/>
    <property type="match status" value="1"/>
</dbReference>
<sequence>SDRREHQEFRVQDSNKESESQPRFATFEAQEQEPVHTDQKIPPPEGPEAFENAEAPARNTFHEPEQEFRRTSPADVFIPERCPRCARLKTEPICGTDGKTYDNKCFLFCRNVQNNETLIMGGLACGATQVTGNPGPSISVTSPVAETVGYQDIS</sequence>
<feature type="compositionally biased region" description="Basic and acidic residues" evidence="1">
    <location>
        <begin position="1"/>
        <end position="20"/>
    </location>
</feature>
<proteinExistence type="predicted"/>
<name>A0A7R8WUL6_9CRUS</name>
<feature type="non-terminal residue" evidence="2">
    <location>
        <position position="154"/>
    </location>
</feature>
<reference evidence="2" key="1">
    <citation type="submission" date="2020-11" db="EMBL/GenBank/DDBJ databases">
        <authorList>
            <person name="Tran Van P."/>
        </authorList>
    </citation>
    <scope>NUCLEOTIDE SEQUENCE</scope>
</reference>